<dbReference type="Proteomes" id="UP000053555">
    <property type="component" value="Unassembled WGS sequence"/>
</dbReference>
<keyword evidence="1" id="KW-0732">Signal</keyword>
<dbReference type="AlphaFoldDB" id="A0A0B2PGD1"/>
<dbReference type="PANTHER" id="PTHR33872:SF14">
    <property type="match status" value="1"/>
</dbReference>
<accession>A0A0B2PGD1</accession>
<reference evidence="2" key="1">
    <citation type="submission" date="2014-07" db="EMBL/GenBank/DDBJ databases">
        <title>Identification of a novel salt tolerance gene in wild soybean by whole-genome sequencing.</title>
        <authorList>
            <person name="Lam H.-M."/>
            <person name="Qi X."/>
            <person name="Li M.-W."/>
            <person name="Liu X."/>
            <person name="Xie M."/>
            <person name="Ni M."/>
            <person name="Xu X."/>
        </authorList>
    </citation>
    <scope>NUCLEOTIDE SEQUENCE [LARGE SCALE GENOMIC DNA]</scope>
    <source>
        <tissue evidence="2">Root</tissue>
    </source>
</reference>
<dbReference type="PANTHER" id="PTHR33872">
    <property type="entry name" value="DNA POLYMERASE EPSILON CATALYTIC SUBUNIT A"/>
    <property type="match status" value="1"/>
</dbReference>
<organism evidence="2">
    <name type="scientific">Glycine soja</name>
    <name type="common">Wild soybean</name>
    <dbReference type="NCBI Taxonomy" id="3848"/>
    <lineage>
        <taxon>Eukaryota</taxon>
        <taxon>Viridiplantae</taxon>
        <taxon>Streptophyta</taxon>
        <taxon>Embryophyta</taxon>
        <taxon>Tracheophyta</taxon>
        <taxon>Spermatophyta</taxon>
        <taxon>Magnoliopsida</taxon>
        <taxon>eudicotyledons</taxon>
        <taxon>Gunneridae</taxon>
        <taxon>Pentapetalae</taxon>
        <taxon>rosids</taxon>
        <taxon>fabids</taxon>
        <taxon>Fabales</taxon>
        <taxon>Fabaceae</taxon>
        <taxon>Papilionoideae</taxon>
        <taxon>50 kb inversion clade</taxon>
        <taxon>NPAAA clade</taxon>
        <taxon>indigoferoid/millettioid clade</taxon>
        <taxon>Phaseoleae</taxon>
        <taxon>Glycine</taxon>
        <taxon>Glycine subgen. Soja</taxon>
    </lineage>
</organism>
<evidence type="ECO:0000313" key="2">
    <source>
        <dbReference type="EMBL" id="KHN06673.1"/>
    </source>
</evidence>
<evidence type="ECO:0000256" key="1">
    <source>
        <dbReference type="SAM" id="SignalP"/>
    </source>
</evidence>
<name>A0A0B2PGD1_GLYSO</name>
<dbReference type="EMBL" id="KN667487">
    <property type="protein sequence ID" value="KHN06673.1"/>
    <property type="molecule type" value="Genomic_DNA"/>
</dbReference>
<gene>
    <name evidence="2" type="ORF">glysoja_049237</name>
</gene>
<proteinExistence type="predicted"/>
<feature type="signal peptide" evidence="1">
    <location>
        <begin position="1"/>
        <end position="19"/>
    </location>
</feature>
<protein>
    <submittedName>
        <fullName evidence="2">Uncharacterized protein</fullName>
    </submittedName>
</protein>
<feature type="chain" id="PRO_5002091903" evidence="1">
    <location>
        <begin position="20"/>
        <end position="150"/>
    </location>
</feature>
<sequence>MCVCVCLCVFVCHEGVSLCVYHEATIERNRSLTKEEINAYWRVKKETELEHLRAMSKLSETIQARKFEDSENSHKSSTVTLASIKESLGMDVDQKSLEHLIKKNGWWTKSSWAFLNEPPVIEASSNKYASQFHVANLGSMKLNPGDGINA</sequence>